<comment type="caution">
    <text evidence="2">The sequence shown here is derived from an EMBL/GenBank/DDBJ whole genome shotgun (WGS) entry which is preliminary data.</text>
</comment>
<feature type="region of interest" description="Disordered" evidence="1">
    <location>
        <begin position="74"/>
        <end position="96"/>
    </location>
</feature>
<organism evidence="2 3">
    <name type="scientific">Verrucomicrobia subdivision 6 bacterium BACL9 MAG-120924-bin69</name>
    <dbReference type="NCBI Taxonomy" id="1655635"/>
    <lineage>
        <taxon>Bacteria</taxon>
        <taxon>Pseudomonadati</taxon>
        <taxon>Verrucomicrobiota</taxon>
        <taxon>Verrucomicrobiia</taxon>
        <taxon>Verrucomicrobiales</taxon>
        <taxon>Verrucomicrobia subdivision 6</taxon>
    </lineage>
</organism>
<name>A0A0R2XFH1_9BACT</name>
<dbReference type="Proteomes" id="UP000051220">
    <property type="component" value="Unassembled WGS sequence"/>
</dbReference>
<protein>
    <submittedName>
        <fullName evidence="2">Uncharacterized protein</fullName>
    </submittedName>
</protein>
<reference evidence="2 3" key="1">
    <citation type="submission" date="2015-10" db="EMBL/GenBank/DDBJ databases">
        <title>Metagenome-Assembled Genomes uncover a global brackish microbiome.</title>
        <authorList>
            <person name="Hugerth L.W."/>
            <person name="Larsson J."/>
            <person name="Alneberg J."/>
            <person name="Lindh M.V."/>
            <person name="Legrand C."/>
            <person name="Pinhassi J."/>
            <person name="Andersson A.F."/>
        </authorList>
    </citation>
    <scope>NUCLEOTIDE SEQUENCE [LARGE SCALE GENOMIC DNA]</scope>
    <source>
        <strain evidence="2">BACL9 MAG-120924-bin69</strain>
    </source>
</reference>
<proteinExistence type="predicted"/>
<evidence type="ECO:0000256" key="1">
    <source>
        <dbReference type="SAM" id="MobiDB-lite"/>
    </source>
</evidence>
<sequence>MEVNDAVIDEEFLAGCEIVNEVGIIDGNGGGGGLGIDREDEFIPNGEWAGLADGAGTDGGALGVQEEGDLLAAAGGEGAEQGSHRTNKVVGSVGHIEPKNFGSGIDELGKGGGVGVLRTESGDEFGSAGMG</sequence>
<accession>A0A0R2XFH1</accession>
<gene>
    <name evidence="2" type="ORF">ABS33_05145</name>
</gene>
<evidence type="ECO:0000313" key="2">
    <source>
        <dbReference type="EMBL" id="KRP33148.1"/>
    </source>
</evidence>
<dbReference type="EMBL" id="LIDN01000165">
    <property type="protein sequence ID" value="KRP33148.1"/>
    <property type="molecule type" value="Genomic_DNA"/>
</dbReference>
<evidence type="ECO:0000313" key="3">
    <source>
        <dbReference type="Proteomes" id="UP000051220"/>
    </source>
</evidence>
<dbReference type="AlphaFoldDB" id="A0A0R2XFH1"/>